<dbReference type="Proteomes" id="UP001054945">
    <property type="component" value="Unassembled WGS sequence"/>
</dbReference>
<dbReference type="EMBL" id="BPLR01015070">
    <property type="protein sequence ID" value="GIY73349.1"/>
    <property type="molecule type" value="Genomic_DNA"/>
</dbReference>
<evidence type="ECO:0000313" key="2">
    <source>
        <dbReference type="Proteomes" id="UP001054945"/>
    </source>
</evidence>
<accession>A0AAV4VUC3</accession>
<comment type="caution">
    <text evidence="1">The sequence shown here is derived from an EMBL/GenBank/DDBJ whole genome shotgun (WGS) entry which is preliminary data.</text>
</comment>
<protein>
    <submittedName>
        <fullName evidence="1">Uncharacterized protein</fullName>
    </submittedName>
</protein>
<keyword evidence="2" id="KW-1185">Reference proteome</keyword>
<sequence>MYAQCANDVYTNIALQVNKGSSKSVVCVVFRGVVDPLVAMSSIQPEPYTYKLHKTSGTFGFIICPSIVTRVRGLSSSYTHLLGSAKPIKPCRNPSNPAAKSFSSNAANPTFTFVNDLRGQISPSGMLLFKAIDIFSQNLPRKQCSFLKNLL</sequence>
<dbReference type="AlphaFoldDB" id="A0AAV4VUC3"/>
<gene>
    <name evidence="1" type="ORF">CEXT_258341</name>
</gene>
<reference evidence="1 2" key="1">
    <citation type="submission" date="2021-06" db="EMBL/GenBank/DDBJ databases">
        <title>Caerostris extrusa draft genome.</title>
        <authorList>
            <person name="Kono N."/>
            <person name="Arakawa K."/>
        </authorList>
    </citation>
    <scope>NUCLEOTIDE SEQUENCE [LARGE SCALE GENOMIC DNA]</scope>
</reference>
<proteinExistence type="predicted"/>
<name>A0AAV4VUC3_CAEEX</name>
<organism evidence="1 2">
    <name type="scientific">Caerostris extrusa</name>
    <name type="common">Bark spider</name>
    <name type="synonym">Caerostris bankana</name>
    <dbReference type="NCBI Taxonomy" id="172846"/>
    <lineage>
        <taxon>Eukaryota</taxon>
        <taxon>Metazoa</taxon>
        <taxon>Ecdysozoa</taxon>
        <taxon>Arthropoda</taxon>
        <taxon>Chelicerata</taxon>
        <taxon>Arachnida</taxon>
        <taxon>Araneae</taxon>
        <taxon>Araneomorphae</taxon>
        <taxon>Entelegynae</taxon>
        <taxon>Araneoidea</taxon>
        <taxon>Araneidae</taxon>
        <taxon>Caerostris</taxon>
    </lineage>
</organism>
<evidence type="ECO:0000313" key="1">
    <source>
        <dbReference type="EMBL" id="GIY73349.1"/>
    </source>
</evidence>